<feature type="region of interest" description="Aspartate" evidence="7">
    <location>
        <begin position="208"/>
        <end position="211"/>
    </location>
</feature>
<dbReference type="Pfam" id="PF00152">
    <property type="entry name" value="tRNA-synt_2"/>
    <property type="match status" value="1"/>
</dbReference>
<keyword evidence="7" id="KW-0963">Cytoplasm</keyword>
<evidence type="ECO:0000259" key="8">
    <source>
        <dbReference type="PROSITE" id="PS50862"/>
    </source>
</evidence>
<dbReference type="RefSeq" id="WP_006300582.1">
    <property type="nucleotide sequence ID" value="NZ_CM001022.1"/>
</dbReference>
<dbReference type="GO" id="GO:0006422">
    <property type="term" value="P:aspartyl-tRNA aminoacylation"/>
    <property type="evidence" value="ECO:0007669"/>
    <property type="project" value="UniProtKB-UniRule"/>
</dbReference>
<dbReference type="PANTHER" id="PTHR22594">
    <property type="entry name" value="ASPARTYL/LYSYL-TRNA SYNTHETASE"/>
    <property type="match status" value="1"/>
</dbReference>
<dbReference type="InterPro" id="IPR004364">
    <property type="entry name" value="Aa-tRNA-synt_II"/>
</dbReference>
<sequence>MSGQVYDKTWKRTDRCGDLRLGDQGRSVVLNGWLRRRRDLGGIIFLELWDHTGTTQVVLNPERAPEVHERAKDLRSEYVLAVKGRVSVRPEGTENPGMPTGEVEVLVEDFLLLSPSKPLPFEIGEAEKVDENLRLRYRFLDLRRERMQQNLRVRHAVGAYTRNYLGERGFMEVETPMLTKSTPEGARDFLVPSRVNPGRFFALPQSPQIFKQILMVSGCDRYFQIVKCFRDEDLRADRQPEFSQVDLEMSFVTEEDLYELLEGYMAGLFREVLDLEIPTPFPRMTWKEAMDRYGSDKPDLRIPTALVDLGDLLGAPGGPLESTVAAGGAVRGLPLPGGASLSRKEVADLEARAVELGAGGLACIQRKNGELKGPFVKALDEATRGRLAERGDLADGDALLVVADKEWKRVCEVLGQLRLELARARNLVEEGWRFLWVVDFPLLEWDEEQGRYTAVHHPFTAPKDEDLPLLDTDPGAVRSRAYDLVLNGNEVGGGSIRIHNPQMQERVFQALAFTPEAARERFGFLLEALSYGTPPHGGLALGFDRLAMLLCGAKSIREVMAFPKTQRAQCLLSGAPGVVDEAQLAELQVASTVQDVSQDD</sequence>
<evidence type="ECO:0000256" key="3">
    <source>
        <dbReference type="ARBA" id="ARBA00022741"/>
    </source>
</evidence>
<dbReference type="STRING" id="584708.Apau_0974"/>
<dbReference type="Pfam" id="PF01336">
    <property type="entry name" value="tRNA_anti-codon"/>
    <property type="match status" value="1"/>
</dbReference>
<comment type="similarity">
    <text evidence="1 7">Belongs to the class-II aminoacyl-tRNA synthetase family. Type 1 subfamily.</text>
</comment>
<dbReference type="GO" id="GO:0004815">
    <property type="term" value="F:aspartate-tRNA ligase activity"/>
    <property type="evidence" value="ECO:0007669"/>
    <property type="project" value="UniProtKB-UniRule"/>
</dbReference>
<dbReference type="InterPro" id="IPR002312">
    <property type="entry name" value="Asp/Asn-tRNA-synth_IIb"/>
</dbReference>
<feature type="binding site" evidence="7">
    <location>
        <begin position="230"/>
        <end position="232"/>
    </location>
    <ligand>
        <name>ATP</name>
        <dbReference type="ChEBI" id="CHEBI:30616"/>
    </ligand>
</feature>
<keyword evidence="5 7" id="KW-0648">Protein biosynthesis</keyword>
<dbReference type="InterPro" id="IPR006195">
    <property type="entry name" value="aa-tRNA-synth_II"/>
</dbReference>
<feature type="binding site" evidence="7">
    <location>
        <position position="239"/>
    </location>
    <ligand>
        <name>ATP</name>
        <dbReference type="ChEBI" id="CHEBI:30616"/>
    </ligand>
</feature>
<feature type="binding site" evidence="7">
    <location>
        <position position="456"/>
    </location>
    <ligand>
        <name>L-aspartate</name>
        <dbReference type="ChEBI" id="CHEBI:29991"/>
    </ligand>
</feature>
<gene>
    <name evidence="7" type="primary">aspS</name>
    <name evidence="9" type="ORF">Apau_0974</name>
</gene>
<dbReference type="NCBIfam" id="NF001750">
    <property type="entry name" value="PRK00476.1"/>
    <property type="match status" value="1"/>
</dbReference>
<dbReference type="SUPFAM" id="SSF55261">
    <property type="entry name" value="GAD domain-like"/>
    <property type="match status" value="1"/>
</dbReference>
<dbReference type="GO" id="GO:0005737">
    <property type="term" value="C:cytoplasm"/>
    <property type="evidence" value="ECO:0007669"/>
    <property type="project" value="UniProtKB-SubCell"/>
</dbReference>
<dbReference type="HAMAP" id="MF_00044">
    <property type="entry name" value="Asp_tRNA_synth_type1"/>
    <property type="match status" value="1"/>
</dbReference>
<comment type="function">
    <text evidence="7">Aspartyl-tRNA synthetase with relaxed tRNA specificity since it is able to aspartylate not only its cognate tRNA(Asp) but also tRNA(Asn). Reaction proceeds in two steps: L-aspartate is first activated by ATP to form Asp-AMP and then transferred to the acceptor end of tRNA(Asp/Asn).</text>
</comment>
<dbReference type="PROSITE" id="PS50862">
    <property type="entry name" value="AA_TRNA_LIGASE_II"/>
    <property type="match status" value="1"/>
</dbReference>
<keyword evidence="10" id="KW-1185">Reference proteome</keyword>
<dbReference type="Gene3D" id="2.40.50.140">
    <property type="entry name" value="Nucleic acid-binding proteins"/>
    <property type="match status" value="1"/>
</dbReference>
<dbReference type="InterPro" id="IPR047089">
    <property type="entry name" value="Asp-tRNA-ligase_1_N"/>
</dbReference>
<feature type="binding site" evidence="7">
    <location>
        <begin position="542"/>
        <end position="545"/>
    </location>
    <ligand>
        <name>ATP</name>
        <dbReference type="ChEBI" id="CHEBI:30616"/>
    </ligand>
</feature>
<dbReference type="InterPro" id="IPR029351">
    <property type="entry name" value="GAD_dom"/>
</dbReference>
<dbReference type="InterPro" id="IPR047090">
    <property type="entry name" value="AspRS_core"/>
</dbReference>
<dbReference type="OrthoDB" id="9802326at2"/>
<dbReference type="CDD" id="cd00777">
    <property type="entry name" value="AspRS_core"/>
    <property type="match status" value="1"/>
</dbReference>
<dbReference type="PANTHER" id="PTHR22594:SF5">
    <property type="entry name" value="ASPARTATE--TRNA LIGASE, MITOCHONDRIAL"/>
    <property type="match status" value="1"/>
</dbReference>
<evidence type="ECO:0000256" key="2">
    <source>
        <dbReference type="ARBA" id="ARBA00022598"/>
    </source>
</evidence>
<dbReference type="Gene3D" id="3.30.1360.30">
    <property type="entry name" value="GAD-like domain"/>
    <property type="match status" value="1"/>
</dbReference>
<comment type="subcellular location">
    <subcellularLocation>
        <location evidence="7">Cytoplasm</location>
    </subcellularLocation>
</comment>
<dbReference type="PRINTS" id="PR01042">
    <property type="entry name" value="TRNASYNTHASP"/>
</dbReference>
<dbReference type="Pfam" id="PF02938">
    <property type="entry name" value="GAD"/>
    <property type="match status" value="1"/>
</dbReference>
<feature type="binding site" evidence="7">
    <location>
        <position position="230"/>
    </location>
    <ligand>
        <name>L-aspartate</name>
        <dbReference type="ChEBI" id="CHEBI:29991"/>
    </ligand>
</feature>
<keyword evidence="3 7" id="KW-0547">Nucleotide-binding</keyword>
<dbReference type="HOGENOM" id="CLU_014330_3_2_0"/>
<dbReference type="AlphaFoldDB" id="E3CWV1"/>
<evidence type="ECO:0000313" key="9">
    <source>
        <dbReference type="EMBL" id="EFQ23401.1"/>
    </source>
</evidence>
<keyword evidence="4 7" id="KW-0067">ATP-binding</keyword>
<name>E3CWV1_9BACT</name>
<keyword evidence="2 7" id="KW-0436">Ligase</keyword>
<dbReference type="EMBL" id="CM001022">
    <property type="protein sequence ID" value="EFQ23401.1"/>
    <property type="molecule type" value="Genomic_DNA"/>
</dbReference>
<dbReference type="GO" id="GO:0050560">
    <property type="term" value="F:aspartate-tRNA(Asn) ligase activity"/>
    <property type="evidence" value="ECO:0007669"/>
    <property type="project" value="UniProtKB-EC"/>
</dbReference>
<organism evidence="9 10">
    <name type="scientific">Aminomonas paucivorans DSM 12260</name>
    <dbReference type="NCBI Taxonomy" id="584708"/>
    <lineage>
        <taxon>Bacteria</taxon>
        <taxon>Thermotogati</taxon>
        <taxon>Synergistota</taxon>
        <taxon>Synergistia</taxon>
        <taxon>Synergistales</taxon>
        <taxon>Synergistaceae</taxon>
        <taxon>Aminomonas</taxon>
    </lineage>
</organism>
<evidence type="ECO:0000256" key="1">
    <source>
        <dbReference type="ARBA" id="ARBA00006303"/>
    </source>
</evidence>
<feature type="binding site" evidence="7">
    <location>
        <position position="497"/>
    </location>
    <ligand>
        <name>L-aspartate</name>
        <dbReference type="ChEBI" id="CHEBI:29991"/>
    </ligand>
</feature>
<reference evidence="9 10" key="1">
    <citation type="journal article" date="2010" name="Stand. Genomic Sci.">
        <title>Non-contiguous finished genome sequence of Aminomonas paucivorans type strain (GLU-3).</title>
        <authorList>
            <person name="Pitluck S."/>
            <person name="Yasawong M."/>
            <person name="Held B."/>
            <person name="Lapidus A."/>
            <person name="Nolan M."/>
            <person name="Copeland A."/>
            <person name="Lucas S."/>
            <person name="Del Rio T.G."/>
            <person name="Tice H."/>
            <person name="Cheng J.F."/>
            <person name="Chertkov O."/>
            <person name="Goodwin L."/>
            <person name="Tapia R."/>
            <person name="Han C."/>
            <person name="Liolios K."/>
            <person name="Ivanova N."/>
            <person name="Mavromatis K."/>
            <person name="Ovchinnikova G."/>
            <person name="Pati A."/>
            <person name="Chen A."/>
            <person name="Palaniappan K."/>
            <person name="Land M."/>
            <person name="Hauser L."/>
            <person name="Chang Y.J."/>
            <person name="Jeffries C.D."/>
            <person name="Pukall R."/>
            <person name="Spring S."/>
            <person name="Rohde M."/>
            <person name="Sikorski J."/>
            <person name="Goker M."/>
            <person name="Woyke T."/>
            <person name="Bristow J."/>
            <person name="Eisen J.A."/>
            <person name="Markowitz V."/>
            <person name="Hugenholtz P."/>
            <person name="Kyrpides N.C."/>
            <person name="Klenk H.P."/>
        </authorList>
    </citation>
    <scope>NUCLEOTIDE SEQUENCE [LARGE SCALE GENOMIC DNA]</scope>
    <source>
        <strain evidence="9 10">DSM 12260</strain>
    </source>
</reference>
<dbReference type="CDD" id="cd04317">
    <property type="entry name" value="EcAspRS_like_N"/>
    <property type="match status" value="1"/>
</dbReference>
<keyword evidence="6 7" id="KW-0030">Aminoacyl-tRNA synthetase</keyword>
<evidence type="ECO:0000256" key="6">
    <source>
        <dbReference type="ARBA" id="ARBA00023146"/>
    </source>
</evidence>
<feature type="domain" description="Aminoacyl-transfer RNA synthetases class-II family profile" evidence="8">
    <location>
        <begin position="151"/>
        <end position="563"/>
    </location>
</feature>
<dbReference type="InterPro" id="IPR004115">
    <property type="entry name" value="GAD-like_sf"/>
</dbReference>
<dbReference type="InterPro" id="IPR045864">
    <property type="entry name" value="aa-tRNA-synth_II/BPL/LPL"/>
</dbReference>
<proteinExistence type="inferred from homology"/>
<dbReference type="Gene3D" id="3.30.930.10">
    <property type="entry name" value="Bira Bifunctional Protein, Domain 2"/>
    <property type="match status" value="1"/>
</dbReference>
<dbReference type="InterPro" id="IPR004524">
    <property type="entry name" value="Asp-tRNA-ligase_1"/>
</dbReference>
<dbReference type="GO" id="GO:0005524">
    <property type="term" value="F:ATP binding"/>
    <property type="evidence" value="ECO:0007669"/>
    <property type="project" value="UniProtKB-UniRule"/>
</dbReference>
<dbReference type="SUPFAM" id="SSF50249">
    <property type="entry name" value="Nucleic acid-binding proteins"/>
    <property type="match status" value="1"/>
</dbReference>
<dbReference type="Proteomes" id="UP000005096">
    <property type="component" value="Chromosome"/>
</dbReference>
<dbReference type="InterPro" id="IPR004365">
    <property type="entry name" value="NA-bd_OB_tRNA"/>
</dbReference>
<evidence type="ECO:0000256" key="4">
    <source>
        <dbReference type="ARBA" id="ARBA00022840"/>
    </source>
</evidence>
<comment type="subunit">
    <text evidence="7">Homodimer.</text>
</comment>
<feature type="site" description="Important for tRNA non-discrimination" evidence="7">
    <location>
        <position position="92"/>
    </location>
</feature>
<comment type="catalytic activity">
    <reaction evidence="7">
        <text>tRNA(Asx) + L-aspartate + ATP = L-aspartyl-tRNA(Asx) + AMP + diphosphate</text>
        <dbReference type="Rhea" id="RHEA:18349"/>
        <dbReference type="Rhea" id="RHEA-COMP:9710"/>
        <dbReference type="Rhea" id="RHEA-COMP:9711"/>
        <dbReference type="ChEBI" id="CHEBI:29991"/>
        <dbReference type="ChEBI" id="CHEBI:30616"/>
        <dbReference type="ChEBI" id="CHEBI:33019"/>
        <dbReference type="ChEBI" id="CHEBI:78442"/>
        <dbReference type="ChEBI" id="CHEBI:78516"/>
        <dbReference type="ChEBI" id="CHEBI:456215"/>
        <dbReference type="EC" id="6.1.1.23"/>
    </reaction>
</comment>
<dbReference type="NCBIfam" id="TIGR00459">
    <property type="entry name" value="aspS_bact"/>
    <property type="match status" value="1"/>
</dbReference>
<accession>E3CWV1</accession>
<dbReference type="SUPFAM" id="SSF55681">
    <property type="entry name" value="Class II aaRS and biotin synthetases"/>
    <property type="match status" value="1"/>
</dbReference>
<evidence type="ECO:0000256" key="5">
    <source>
        <dbReference type="ARBA" id="ARBA00022917"/>
    </source>
</evidence>
<evidence type="ECO:0000313" key="10">
    <source>
        <dbReference type="Proteomes" id="UP000005096"/>
    </source>
</evidence>
<evidence type="ECO:0000256" key="7">
    <source>
        <dbReference type="HAMAP-Rule" id="MF_00044"/>
    </source>
</evidence>
<dbReference type="InterPro" id="IPR012340">
    <property type="entry name" value="NA-bd_OB-fold"/>
</dbReference>
<protein>
    <recommendedName>
        <fullName evidence="7">Aspartate--tRNA(Asp/Asn) ligase</fullName>
        <ecNumber evidence="7">6.1.1.23</ecNumber>
    </recommendedName>
    <alternativeName>
        <fullName evidence="7">Aspartyl-tRNA synthetase</fullName>
        <shortName evidence="7">AspRS</shortName>
    </alternativeName>
    <alternativeName>
        <fullName evidence="7">Non-discriminating aspartyl-tRNA synthetase</fullName>
        <shortName evidence="7">ND-AspRS</shortName>
    </alternativeName>
</protein>
<comment type="caution">
    <text evidence="7">Lacks conserved residue(s) required for the propagation of feature annotation.</text>
</comment>
<dbReference type="PaxDb" id="584708-Apau_0974"/>
<dbReference type="EC" id="6.1.1.23" evidence="7"/>
<feature type="binding site" evidence="7">
    <location>
        <position position="184"/>
    </location>
    <ligand>
        <name>L-aspartate</name>
        <dbReference type="ChEBI" id="CHEBI:29991"/>
    </ligand>
</feature>
<feature type="binding site" evidence="7">
    <location>
        <position position="490"/>
    </location>
    <ligand>
        <name>ATP</name>
        <dbReference type="ChEBI" id="CHEBI:30616"/>
    </ligand>
</feature>
<dbReference type="eggNOG" id="COG0173">
    <property type="taxonomic scope" value="Bacteria"/>
</dbReference>
<dbReference type="GO" id="GO:0003676">
    <property type="term" value="F:nucleic acid binding"/>
    <property type="evidence" value="ECO:0007669"/>
    <property type="project" value="InterPro"/>
</dbReference>